<dbReference type="Proteomes" id="UP001163823">
    <property type="component" value="Chromosome 2"/>
</dbReference>
<dbReference type="PANTHER" id="PTHR13026">
    <property type="entry name" value="NNP-1 PROTEIN NOVEL NUCLEAR PROTEIN 1 NOP52"/>
    <property type="match status" value="1"/>
</dbReference>
<evidence type="ECO:0000313" key="7">
    <source>
        <dbReference type="Proteomes" id="UP001163823"/>
    </source>
</evidence>
<keyword evidence="4" id="KW-0539">Nucleus</keyword>
<evidence type="ECO:0000256" key="1">
    <source>
        <dbReference type="ARBA" id="ARBA00004123"/>
    </source>
</evidence>
<dbReference type="AlphaFoldDB" id="A0AAD7QD74"/>
<dbReference type="GO" id="GO:0006364">
    <property type="term" value="P:rRNA processing"/>
    <property type="evidence" value="ECO:0007669"/>
    <property type="project" value="UniProtKB-KW"/>
</dbReference>
<keyword evidence="7" id="KW-1185">Reference proteome</keyword>
<feature type="compositionally biased region" description="Basic residues" evidence="5">
    <location>
        <begin position="524"/>
        <end position="534"/>
    </location>
</feature>
<name>A0AAD7QD74_QUISA</name>
<sequence length="553" mass="62084">MGDGSQLGLSLIKQLASCNQTIRHRALKAVLKNWLPLQTQLADDQMKKLWKGLFYCVWHADKFPVQSRLIDSLSSLLVDVDLKLALQYFSCFLLTMRREWTGIDRLRLDKFYLLIRRFMHNFFLLLKKNSWDLELTERLMDLLENGSFLAEDKFQANGVNYHIASVFLDELRPLLPIRSEVLEIILKTLISVMGKLPDKIFLEKIKSNMFDVLLRMGKQLLEVKKSVDEIESGDDVMVLGTIALVMGFSSKFYNMGSSPECCQGNRKVLLRLHEEFMKLEKDLASSGFEFSIPDVDDHYQEEVPILVPVSGEMEVDAPEGKSAPEEVVANGLNLSAGKPLKKCKKDKRASSKKAKKNKNERSGLGSEKIPEDNEIDHEVSANGKNSNDGNLITMNESVISNLQKQFEKIAAEAGLDDWVSSACDIPKATLNGTVPKKRKRTKSLNGQQSKNPELSTGDTEVIATAKIGERSAKKVRFSMKSNLVWKPHSPLPPQTLRLPPSVTPRGSALKKGLSPGPIREMPPAKKKVKLKKARKAGISVLVKRPRKLKSHPT</sequence>
<dbReference type="InterPro" id="IPR010301">
    <property type="entry name" value="RRP1"/>
</dbReference>
<feature type="compositionally biased region" description="Basic and acidic residues" evidence="5">
    <location>
        <begin position="368"/>
        <end position="379"/>
    </location>
</feature>
<dbReference type="GO" id="GO:0005634">
    <property type="term" value="C:nucleus"/>
    <property type="evidence" value="ECO:0007669"/>
    <property type="project" value="UniProtKB-SubCell"/>
</dbReference>
<dbReference type="EMBL" id="JARAOO010000002">
    <property type="protein sequence ID" value="KAJ7979362.1"/>
    <property type="molecule type" value="Genomic_DNA"/>
</dbReference>
<dbReference type="Pfam" id="PF05997">
    <property type="entry name" value="Nop52"/>
    <property type="match status" value="1"/>
</dbReference>
<proteinExistence type="inferred from homology"/>
<comment type="caution">
    <text evidence="6">The sequence shown here is derived from an EMBL/GenBank/DDBJ whole genome shotgun (WGS) entry which is preliminary data.</text>
</comment>
<dbReference type="GO" id="GO:0030688">
    <property type="term" value="C:preribosome, small subunit precursor"/>
    <property type="evidence" value="ECO:0007669"/>
    <property type="project" value="InterPro"/>
</dbReference>
<dbReference type="PANTHER" id="PTHR13026:SF0">
    <property type="entry name" value="RIBOSOMAL RNA PROCESSING 1B"/>
    <property type="match status" value="1"/>
</dbReference>
<feature type="region of interest" description="Disordered" evidence="5">
    <location>
        <begin position="338"/>
        <end position="388"/>
    </location>
</feature>
<feature type="compositionally biased region" description="Basic residues" evidence="5">
    <location>
        <begin position="339"/>
        <end position="358"/>
    </location>
</feature>
<organism evidence="6 7">
    <name type="scientific">Quillaja saponaria</name>
    <name type="common">Soap bark tree</name>
    <dbReference type="NCBI Taxonomy" id="32244"/>
    <lineage>
        <taxon>Eukaryota</taxon>
        <taxon>Viridiplantae</taxon>
        <taxon>Streptophyta</taxon>
        <taxon>Embryophyta</taxon>
        <taxon>Tracheophyta</taxon>
        <taxon>Spermatophyta</taxon>
        <taxon>Magnoliopsida</taxon>
        <taxon>eudicotyledons</taxon>
        <taxon>Gunneridae</taxon>
        <taxon>Pentapetalae</taxon>
        <taxon>rosids</taxon>
        <taxon>fabids</taxon>
        <taxon>Fabales</taxon>
        <taxon>Quillajaceae</taxon>
        <taxon>Quillaja</taxon>
    </lineage>
</organism>
<accession>A0AAD7QD74</accession>
<feature type="compositionally biased region" description="Polar residues" evidence="5">
    <location>
        <begin position="443"/>
        <end position="455"/>
    </location>
</feature>
<feature type="region of interest" description="Disordered" evidence="5">
    <location>
        <begin position="429"/>
        <end position="455"/>
    </location>
</feature>
<gene>
    <name evidence="6" type="ORF">O6P43_002769</name>
</gene>
<dbReference type="KEGG" id="qsa:O6P43_002769"/>
<evidence type="ECO:0000256" key="2">
    <source>
        <dbReference type="ARBA" id="ARBA00006374"/>
    </source>
</evidence>
<comment type="similarity">
    <text evidence="2">Belongs to the RRP1 family.</text>
</comment>
<protein>
    <submittedName>
        <fullName evidence="6">Ribosomal RNA processing protein 1-like</fullName>
    </submittedName>
</protein>
<evidence type="ECO:0000313" key="6">
    <source>
        <dbReference type="EMBL" id="KAJ7979362.1"/>
    </source>
</evidence>
<keyword evidence="3" id="KW-0698">rRNA processing</keyword>
<comment type="subcellular location">
    <subcellularLocation>
        <location evidence="1">Nucleus</location>
    </subcellularLocation>
</comment>
<reference evidence="6" key="1">
    <citation type="journal article" date="2023" name="Science">
        <title>Elucidation of the pathway for biosynthesis of saponin adjuvants from the soapbark tree.</title>
        <authorList>
            <person name="Reed J."/>
            <person name="Orme A."/>
            <person name="El-Demerdash A."/>
            <person name="Owen C."/>
            <person name="Martin L.B.B."/>
            <person name="Misra R.C."/>
            <person name="Kikuchi S."/>
            <person name="Rejzek M."/>
            <person name="Martin A.C."/>
            <person name="Harkess A."/>
            <person name="Leebens-Mack J."/>
            <person name="Louveau T."/>
            <person name="Stephenson M.J."/>
            <person name="Osbourn A."/>
        </authorList>
    </citation>
    <scope>NUCLEOTIDE SEQUENCE</scope>
    <source>
        <strain evidence="6">S10</strain>
    </source>
</reference>
<evidence type="ECO:0000256" key="4">
    <source>
        <dbReference type="ARBA" id="ARBA00023242"/>
    </source>
</evidence>
<evidence type="ECO:0000256" key="3">
    <source>
        <dbReference type="ARBA" id="ARBA00022552"/>
    </source>
</evidence>
<feature type="region of interest" description="Disordered" evidence="5">
    <location>
        <begin position="486"/>
        <end position="534"/>
    </location>
</feature>
<evidence type="ECO:0000256" key="5">
    <source>
        <dbReference type="SAM" id="MobiDB-lite"/>
    </source>
</evidence>